<evidence type="ECO:0000313" key="1">
    <source>
        <dbReference type="EMBL" id="VDM34472.1"/>
    </source>
</evidence>
<dbReference type="WBParaSite" id="TCNE_0000519601-mRNA-1">
    <property type="protein sequence ID" value="TCNE_0000519601-mRNA-1"/>
    <property type="gene ID" value="TCNE_0000519601"/>
</dbReference>
<keyword evidence="2" id="KW-1185">Reference proteome</keyword>
<organism evidence="2 3">
    <name type="scientific">Toxocara canis</name>
    <name type="common">Canine roundworm</name>
    <dbReference type="NCBI Taxonomy" id="6265"/>
    <lineage>
        <taxon>Eukaryota</taxon>
        <taxon>Metazoa</taxon>
        <taxon>Ecdysozoa</taxon>
        <taxon>Nematoda</taxon>
        <taxon>Chromadorea</taxon>
        <taxon>Rhabditida</taxon>
        <taxon>Spirurina</taxon>
        <taxon>Ascaridomorpha</taxon>
        <taxon>Ascaridoidea</taxon>
        <taxon>Toxocaridae</taxon>
        <taxon>Toxocara</taxon>
    </lineage>
</organism>
<accession>A0A183U9M6</accession>
<dbReference type="AlphaFoldDB" id="A0A183U9M6"/>
<dbReference type="EMBL" id="UYWY01011800">
    <property type="protein sequence ID" value="VDM34472.1"/>
    <property type="molecule type" value="Genomic_DNA"/>
</dbReference>
<protein>
    <submittedName>
        <fullName evidence="1 3">Uncharacterized protein</fullName>
    </submittedName>
</protein>
<dbReference type="Proteomes" id="UP000050794">
    <property type="component" value="Unassembled WGS sequence"/>
</dbReference>
<sequence length="100" mass="11809">MWAKYRPKWAIDVAFSLRGVRGGADWPYVAYVEEWTGLTWRMWRSRLTLRSGEEDVHEEDEELKRAIETSQRLLDDDDNSLQVSSHKFLLLQLILCLQLA</sequence>
<evidence type="ECO:0000313" key="3">
    <source>
        <dbReference type="WBParaSite" id="TCNE_0000519601-mRNA-1"/>
    </source>
</evidence>
<evidence type="ECO:0000313" key="2">
    <source>
        <dbReference type="Proteomes" id="UP000050794"/>
    </source>
</evidence>
<reference evidence="1 2" key="2">
    <citation type="submission" date="2018-11" db="EMBL/GenBank/DDBJ databases">
        <authorList>
            <consortium name="Pathogen Informatics"/>
        </authorList>
    </citation>
    <scope>NUCLEOTIDE SEQUENCE [LARGE SCALE GENOMIC DNA]</scope>
</reference>
<reference evidence="3" key="1">
    <citation type="submission" date="2016-06" db="UniProtKB">
        <authorList>
            <consortium name="WormBaseParasite"/>
        </authorList>
    </citation>
    <scope>IDENTIFICATION</scope>
</reference>
<gene>
    <name evidence="1" type="ORF">TCNE_LOCUS5196</name>
</gene>
<name>A0A183U9M6_TOXCA</name>
<proteinExistence type="predicted"/>